<proteinExistence type="predicted"/>
<name>A0A0A9ZHI3_LYGHE</name>
<dbReference type="GO" id="GO:0005634">
    <property type="term" value="C:nucleus"/>
    <property type="evidence" value="ECO:0007669"/>
    <property type="project" value="TreeGrafter"/>
</dbReference>
<evidence type="ECO:0000313" key="2">
    <source>
        <dbReference type="EMBL" id="JAG43283.1"/>
    </source>
</evidence>
<dbReference type="EMBL" id="GBHO01000321">
    <property type="protein sequence ID" value="JAG43283.1"/>
    <property type="molecule type" value="Transcribed_RNA"/>
</dbReference>
<reference evidence="2" key="2">
    <citation type="submission" date="2014-07" db="EMBL/GenBank/DDBJ databases">
        <authorList>
            <person name="Hull J."/>
        </authorList>
    </citation>
    <scope>NUCLEOTIDE SEQUENCE</scope>
</reference>
<dbReference type="Gene3D" id="6.10.250.230">
    <property type="match status" value="1"/>
</dbReference>
<sequence length="163" mass="18782">PYVHTYLRLYLPILHKEMALMARNSKLSVQDYLTAHPSVVLDPEFSPCQHSEVFNLDVKRRYQECSLYEEEYSAPPPKRPMLVPVHPLASQSTSLQPSTRTSDEEQWRNIHVMLNCILSMVEKTKAAISILQGRSQDEAKEEVRRSPAEVMAQTIRMTEDRVA</sequence>
<accession>A0A0A9ZHI3</accession>
<dbReference type="InterPro" id="IPR013289">
    <property type="entry name" value="CBFA2T1/2/3"/>
</dbReference>
<gene>
    <name evidence="2" type="primary">CBFA2T3_2</name>
    <name evidence="2" type="ORF">CM83_105537</name>
</gene>
<evidence type="ECO:0000259" key="1">
    <source>
        <dbReference type="Pfam" id="PF08788"/>
    </source>
</evidence>
<organism evidence="2">
    <name type="scientific">Lygus hesperus</name>
    <name type="common">Western plant bug</name>
    <dbReference type="NCBI Taxonomy" id="30085"/>
    <lineage>
        <taxon>Eukaryota</taxon>
        <taxon>Metazoa</taxon>
        <taxon>Ecdysozoa</taxon>
        <taxon>Arthropoda</taxon>
        <taxon>Hexapoda</taxon>
        <taxon>Insecta</taxon>
        <taxon>Pterygota</taxon>
        <taxon>Neoptera</taxon>
        <taxon>Paraneoptera</taxon>
        <taxon>Hemiptera</taxon>
        <taxon>Heteroptera</taxon>
        <taxon>Panheteroptera</taxon>
        <taxon>Cimicomorpha</taxon>
        <taxon>Miridae</taxon>
        <taxon>Mirini</taxon>
        <taxon>Lygus</taxon>
    </lineage>
</organism>
<dbReference type="PANTHER" id="PTHR10379">
    <property type="entry name" value="MTG8 ETO EIGHT TWENTY ONE PROTEIN"/>
    <property type="match status" value="1"/>
</dbReference>
<dbReference type="AlphaFoldDB" id="A0A0A9ZHI3"/>
<feature type="non-terminal residue" evidence="2">
    <location>
        <position position="163"/>
    </location>
</feature>
<protein>
    <submittedName>
        <fullName evidence="2">Protein CBFA2T3</fullName>
    </submittedName>
</protein>
<dbReference type="InterPro" id="IPR014896">
    <property type="entry name" value="NHR2"/>
</dbReference>
<feature type="non-terminal residue" evidence="2">
    <location>
        <position position="1"/>
    </location>
</feature>
<dbReference type="PANTHER" id="PTHR10379:SF14">
    <property type="entry name" value="NERVY, ISOFORM D"/>
    <property type="match status" value="1"/>
</dbReference>
<dbReference type="Pfam" id="PF08788">
    <property type="entry name" value="NHR2"/>
    <property type="match status" value="1"/>
</dbReference>
<feature type="domain" description="NHR2-like" evidence="1">
    <location>
        <begin position="104"/>
        <end position="143"/>
    </location>
</feature>
<dbReference type="GO" id="GO:0003714">
    <property type="term" value="F:transcription corepressor activity"/>
    <property type="evidence" value="ECO:0007669"/>
    <property type="project" value="InterPro"/>
</dbReference>
<reference evidence="2" key="1">
    <citation type="journal article" date="2014" name="PLoS ONE">
        <title>Transcriptome-Based Identification of ABC Transporters in the Western Tarnished Plant Bug Lygus hesperus.</title>
        <authorList>
            <person name="Hull J.J."/>
            <person name="Chaney K."/>
            <person name="Geib S.M."/>
            <person name="Fabrick J.A."/>
            <person name="Brent C.S."/>
            <person name="Walsh D."/>
            <person name="Lavine L.C."/>
        </authorList>
    </citation>
    <scope>NUCLEOTIDE SEQUENCE</scope>
</reference>